<evidence type="ECO:0000313" key="7">
    <source>
        <dbReference type="EMBL" id="SIS67349.1"/>
    </source>
</evidence>
<evidence type="ECO:0000256" key="2">
    <source>
        <dbReference type="ARBA" id="ARBA00022692"/>
    </source>
</evidence>
<organism evidence="7 8">
    <name type="scientific">Filimonas lacunae</name>
    <dbReference type="NCBI Taxonomy" id="477680"/>
    <lineage>
        <taxon>Bacteria</taxon>
        <taxon>Pseudomonadati</taxon>
        <taxon>Bacteroidota</taxon>
        <taxon>Chitinophagia</taxon>
        <taxon>Chitinophagales</taxon>
        <taxon>Chitinophagaceae</taxon>
        <taxon>Filimonas</taxon>
    </lineage>
</organism>
<name>A0A1N7L0G2_9BACT</name>
<keyword evidence="4 5" id="KW-0472">Membrane</keyword>
<dbReference type="STRING" id="477680.SAMN05421788_101550"/>
<feature type="transmembrane region" description="Helical" evidence="5">
    <location>
        <begin position="115"/>
        <end position="133"/>
    </location>
</feature>
<keyword evidence="8" id="KW-1185">Reference proteome</keyword>
<dbReference type="Pfam" id="PF07291">
    <property type="entry name" value="MauE"/>
    <property type="match status" value="1"/>
</dbReference>
<feature type="transmembrane region" description="Helical" evidence="5">
    <location>
        <begin position="71"/>
        <end position="95"/>
    </location>
</feature>
<evidence type="ECO:0000259" key="6">
    <source>
        <dbReference type="Pfam" id="PF07291"/>
    </source>
</evidence>
<protein>
    <recommendedName>
        <fullName evidence="6">Methylamine utilisation protein MauE domain-containing protein</fullName>
    </recommendedName>
</protein>
<dbReference type="AlphaFoldDB" id="A0A1N7L0G2"/>
<evidence type="ECO:0000256" key="4">
    <source>
        <dbReference type="ARBA" id="ARBA00023136"/>
    </source>
</evidence>
<keyword evidence="2 5" id="KW-0812">Transmembrane</keyword>
<proteinExistence type="predicted"/>
<reference evidence="8" key="1">
    <citation type="submission" date="2017-01" db="EMBL/GenBank/DDBJ databases">
        <authorList>
            <person name="Varghese N."/>
            <person name="Submissions S."/>
        </authorList>
    </citation>
    <scope>NUCLEOTIDE SEQUENCE [LARGE SCALE GENOMIC DNA]</scope>
    <source>
        <strain evidence="8">DSM 21054</strain>
    </source>
</reference>
<accession>A0A1N7L0G2</accession>
<feature type="transmembrane region" description="Helical" evidence="5">
    <location>
        <begin position="43"/>
        <end position="64"/>
    </location>
</feature>
<dbReference type="Proteomes" id="UP000186917">
    <property type="component" value="Unassembled WGS sequence"/>
</dbReference>
<comment type="subcellular location">
    <subcellularLocation>
        <location evidence="1">Membrane</location>
        <topology evidence="1">Multi-pass membrane protein</topology>
    </subcellularLocation>
</comment>
<evidence type="ECO:0000256" key="1">
    <source>
        <dbReference type="ARBA" id="ARBA00004141"/>
    </source>
</evidence>
<evidence type="ECO:0000256" key="5">
    <source>
        <dbReference type="SAM" id="Phobius"/>
    </source>
</evidence>
<dbReference type="InterPro" id="IPR009908">
    <property type="entry name" value="Methylamine_util_MauE"/>
</dbReference>
<dbReference type="GO" id="GO:0016020">
    <property type="term" value="C:membrane"/>
    <property type="evidence" value="ECO:0007669"/>
    <property type="project" value="UniProtKB-SubCell"/>
</dbReference>
<keyword evidence="3 5" id="KW-1133">Transmembrane helix</keyword>
<feature type="transmembrane region" description="Helical" evidence="5">
    <location>
        <begin position="12"/>
        <end position="31"/>
    </location>
</feature>
<gene>
    <name evidence="7" type="ORF">SAMN05421788_101550</name>
</gene>
<evidence type="ECO:0000256" key="3">
    <source>
        <dbReference type="ARBA" id="ARBA00022989"/>
    </source>
</evidence>
<dbReference type="GO" id="GO:0030416">
    <property type="term" value="P:methylamine metabolic process"/>
    <property type="evidence" value="ECO:0007669"/>
    <property type="project" value="InterPro"/>
</dbReference>
<dbReference type="EMBL" id="FTOR01000001">
    <property type="protein sequence ID" value="SIS67349.1"/>
    <property type="molecule type" value="Genomic_DNA"/>
</dbReference>
<evidence type="ECO:0000313" key="8">
    <source>
        <dbReference type="Proteomes" id="UP000186917"/>
    </source>
</evidence>
<sequence>MKHLFVEGVNSLLVFFFTIICMYKMMNVRAMRHDMLNQPLPLWLSKVLIWIILLYEIVLVVLLLKRSTRKLGMYVALFLFVVYTIYTLLIINNFFAYVPCSCGGVVRFLSWSQNLWLNLCFLLLIVIAIVFSSNKREKAIG</sequence>
<feature type="domain" description="Methylamine utilisation protein MauE" evidence="6">
    <location>
        <begin position="4"/>
        <end position="130"/>
    </location>
</feature>